<dbReference type="Proteomes" id="UP000243297">
    <property type="component" value="Unassembled WGS sequence"/>
</dbReference>
<evidence type="ECO:0000313" key="2">
    <source>
        <dbReference type="Proteomes" id="UP000243297"/>
    </source>
</evidence>
<name>A0A1T4QCM0_9FIRM</name>
<evidence type="ECO:0000313" key="1">
    <source>
        <dbReference type="EMBL" id="SKA01291.1"/>
    </source>
</evidence>
<gene>
    <name evidence="1" type="ORF">SAMN02745191_2401</name>
</gene>
<dbReference type="RefSeq" id="WP_078712785.1">
    <property type="nucleotide sequence ID" value="NZ_FUWY01000009.1"/>
</dbReference>
<dbReference type="STRING" id="118967.SAMN02745191_2401"/>
<protein>
    <recommendedName>
        <fullName evidence="3">Lipoprotein</fullName>
    </recommendedName>
</protein>
<dbReference type="PROSITE" id="PS51257">
    <property type="entry name" value="PROKAR_LIPOPROTEIN"/>
    <property type="match status" value="1"/>
</dbReference>
<evidence type="ECO:0008006" key="3">
    <source>
        <dbReference type="Google" id="ProtNLM"/>
    </source>
</evidence>
<dbReference type="AlphaFoldDB" id="A0A1T4QCM0"/>
<keyword evidence="2" id="KW-1185">Reference proteome</keyword>
<organism evidence="1 2">
    <name type="scientific">Anaerorhabdus furcosa</name>
    <dbReference type="NCBI Taxonomy" id="118967"/>
    <lineage>
        <taxon>Bacteria</taxon>
        <taxon>Bacillati</taxon>
        <taxon>Bacillota</taxon>
        <taxon>Erysipelotrichia</taxon>
        <taxon>Erysipelotrichales</taxon>
        <taxon>Erysipelotrichaceae</taxon>
        <taxon>Anaerorhabdus</taxon>
    </lineage>
</organism>
<accession>A0A1T4QCM0</accession>
<reference evidence="2" key="1">
    <citation type="submission" date="2017-02" db="EMBL/GenBank/DDBJ databases">
        <authorList>
            <person name="Varghese N."/>
            <person name="Submissions S."/>
        </authorList>
    </citation>
    <scope>NUCLEOTIDE SEQUENCE [LARGE SCALE GENOMIC DNA]</scope>
    <source>
        <strain evidence="2">ATCC 25662</strain>
    </source>
</reference>
<dbReference type="EMBL" id="FUWY01000009">
    <property type="protein sequence ID" value="SKA01291.1"/>
    <property type="molecule type" value="Genomic_DNA"/>
</dbReference>
<sequence length="461" mass="54896">MKINRSIKVGIVLLVVVLSVSCSTKINKEESHNSVTNQRNNRYYWNDEEKYTKEDYNFLKELAQHDLEKITVYDFNKIVLNQDNEEEYHKNEKIIQRLYQSLEETDELYPFLESTLYTSWVESEKSHYNKCEENKYPFFVKSQDVSLYEDVYGNSELTQQISFSIDFNYQIKDQKMCTVAKRDAILDGVSLSLKSYIEEQGFEKLYHDPQLTKVLLEQLNKILGTLNDEIQWMNVSDLHCWVYSSEDVMEEVEVNNTEREFDYTKKYSKEQYNKLVDALVIENYKEMSIEDFDRIIYNTFNEDSENYYDSISFLYDFVLNQLEETDPHYDYLLNIIPFALKEYNAKRDEVLSKKDHPIEFYNNLSIQIKGKVYEDEIIKGELYLYYTFTYRILDAKQCTVADKINFIENVNKELKEYIQNNLSNNISEEALQKEFKSIGNSLSNDKIQFVDAKIESFEAAY</sequence>
<proteinExistence type="predicted"/>